<feature type="transmembrane region" description="Helical" evidence="7">
    <location>
        <begin position="171"/>
        <end position="190"/>
    </location>
</feature>
<dbReference type="EMBL" id="BAAAOG010000004">
    <property type="protein sequence ID" value="GAA1960863.1"/>
    <property type="molecule type" value="Genomic_DNA"/>
</dbReference>
<evidence type="ECO:0000256" key="3">
    <source>
        <dbReference type="ARBA" id="ARBA00022475"/>
    </source>
</evidence>
<protein>
    <submittedName>
        <fullName evidence="9">VTT domain-containing protein</fullName>
    </submittedName>
</protein>
<evidence type="ECO:0000256" key="2">
    <source>
        <dbReference type="ARBA" id="ARBA00010792"/>
    </source>
</evidence>
<comment type="subcellular location">
    <subcellularLocation>
        <location evidence="1 7">Cell membrane</location>
        <topology evidence="1 7">Multi-pass membrane protein</topology>
    </subcellularLocation>
</comment>
<proteinExistence type="inferred from homology"/>
<sequence length="206" mass="21770">MDIIGTLAGFGPLALLVVFAIVFIENGLLFPFLPGDSLVFAAAILAGALNVPWPAVVVITAVAAIAGGELGFVLGRRYGRRLFRPGSRAFKPEYLAETESFFEKWGKAALVLARFVPIVRTYIAPAAGASAMRHPVFSVWNAASGVIWATVLGVAGYLLGSIPWVASNIEWIMLGIIAVTVAPVVITALAKRRRSAAVRKAAAELP</sequence>
<keyword evidence="4 7" id="KW-0812">Transmembrane</keyword>
<evidence type="ECO:0000256" key="1">
    <source>
        <dbReference type="ARBA" id="ARBA00004651"/>
    </source>
</evidence>
<dbReference type="PANTHER" id="PTHR30353:SF0">
    <property type="entry name" value="TRANSMEMBRANE PROTEIN"/>
    <property type="match status" value="1"/>
</dbReference>
<evidence type="ECO:0000256" key="4">
    <source>
        <dbReference type="ARBA" id="ARBA00022692"/>
    </source>
</evidence>
<dbReference type="Pfam" id="PF09335">
    <property type="entry name" value="VTT_dom"/>
    <property type="match status" value="1"/>
</dbReference>
<evidence type="ECO:0000313" key="9">
    <source>
        <dbReference type="EMBL" id="GAA1960863.1"/>
    </source>
</evidence>
<keyword evidence="5 7" id="KW-1133">Transmembrane helix</keyword>
<dbReference type="RefSeq" id="WP_344095005.1">
    <property type="nucleotide sequence ID" value="NZ_BAAAOG010000004.1"/>
</dbReference>
<name>A0ABN2R084_9MICO</name>
<feature type="domain" description="VTT" evidence="8">
    <location>
        <begin position="33"/>
        <end position="157"/>
    </location>
</feature>
<keyword evidence="3 7" id="KW-1003">Cell membrane</keyword>
<organism evidence="9 10">
    <name type="scientific">Microbacterium deminutum</name>
    <dbReference type="NCBI Taxonomy" id="344164"/>
    <lineage>
        <taxon>Bacteria</taxon>
        <taxon>Bacillati</taxon>
        <taxon>Actinomycetota</taxon>
        <taxon>Actinomycetes</taxon>
        <taxon>Micrococcales</taxon>
        <taxon>Microbacteriaceae</taxon>
        <taxon>Microbacterium</taxon>
    </lineage>
</organism>
<dbReference type="PANTHER" id="PTHR30353">
    <property type="entry name" value="INNER MEMBRANE PROTEIN DEDA-RELATED"/>
    <property type="match status" value="1"/>
</dbReference>
<comment type="similarity">
    <text evidence="2 7">Belongs to the DedA family.</text>
</comment>
<keyword evidence="10" id="KW-1185">Reference proteome</keyword>
<feature type="transmembrane region" description="Helical" evidence="7">
    <location>
        <begin position="53"/>
        <end position="74"/>
    </location>
</feature>
<evidence type="ECO:0000256" key="5">
    <source>
        <dbReference type="ARBA" id="ARBA00022989"/>
    </source>
</evidence>
<evidence type="ECO:0000256" key="6">
    <source>
        <dbReference type="ARBA" id="ARBA00023136"/>
    </source>
</evidence>
<reference evidence="9 10" key="1">
    <citation type="journal article" date="2019" name="Int. J. Syst. Evol. Microbiol.">
        <title>The Global Catalogue of Microorganisms (GCM) 10K type strain sequencing project: providing services to taxonomists for standard genome sequencing and annotation.</title>
        <authorList>
            <consortium name="The Broad Institute Genomics Platform"/>
            <consortium name="The Broad Institute Genome Sequencing Center for Infectious Disease"/>
            <person name="Wu L."/>
            <person name="Ma J."/>
        </authorList>
    </citation>
    <scope>NUCLEOTIDE SEQUENCE [LARGE SCALE GENOMIC DNA]</scope>
    <source>
        <strain evidence="9 10">JCM 14901</strain>
    </source>
</reference>
<feature type="transmembrane region" description="Helical" evidence="7">
    <location>
        <begin position="139"/>
        <end position="159"/>
    </location>
</feature>
<evidence type="ECO:0000256" key="7">
    <source>
        <dbReference type="RuleBase" id="RU367016"/>
    </source>
</evidence>
<dbReference type="InterPro" id="IPR032818">
    <property type="entry name" value="DedA-like"/>
</dbReference>
<evidence type="ECO:0000259" key="8">
    <source>
        <dbReference type="Pfam" id="PF09335"/>
    </source>
</evidence>
<comment type="caution">
    <text evidence="9">The sequence shown here is derived from an EMBL/GenBank/DDBJ whole genome shotgun (WGS) entry which is preliminary data.</text>
</comment>
<evidence type="ECO:0000313" key="10">
    <source>
        <dbReference type="Proteomes" id="UP001499933"/>
    </source>
</evidence>
<dbReference type="InterPro" id="IPR032816">
    <property type="entry name" value="VTT_dom"/>
</dbReference>
<feature type="transmembrane region" description="Helical" evidence="7">
    <location>
        <begin position="12"/>
        <end position="33"/>
    </location>
</feature>
<accession>A0ABN2R084</accession>
<dbReference type="Proteomes" id="UP001499933">
    <property type="component" value="Unassembled WGS sequence"/>
</dbReference>
<keyword evidence="6 7" id="KW-0472">Membrane</keyword>
<gene>
    <name evidence="9" type="ORF">GCM10009776_24400</name>
</gene>